<evidence type="ECO:0000256" key="2">
    <source>
        <dbReference type="ARBA" id="ARBA00023015"/>
    </source>
</evidence>
<keyword evidence="7" id="KW-1185">Reference proteome</keyword>
<feature type="domain" description="HTH lysR-type" evidence="5">
    <location>
        <begin position="1"/>
        <end position="57"/>
    </location>
</feature>
<dbReference type="SUPFAM" id="SSF53850">
    <property type="entry name" value="Periplasmic binding protein-like II"/>
    <property type="match status" value="1"/>
</dbReference>
<accession>A0ABX3A0D1</accession>
<dbReference type="Proteomes" id="UP000094329">
    <property type="component" value="Unassembled WGS sequence"/>
</dbReference>
<comment type="caution">
    <text evidence="6">The sequence shown here is derived from an EMBL/GenBank/DDBJ whole genome shotgun (WGS) entry which is preliminary data.</text>
</comment>
<evidence type="ECO:0000256" key="3">
    <source>
        <dbReference type="ARBA" id="ARBA00023125"/>
    </source>
</evidence>
<dbReference type="InterPro" id="IPR000847">
    <property type="entry name" value="LysR_HTH_N"/>
</dbReference>
<evidence type="ECO:0000256" key="1">
    <source>
        <dbReference type="ARBA" id="ARBA00009437"/>
    </source>
</evidence>
<evidence type="ECO:0000256" key="4">
    <source>
        <dbReference type="ARBA" id="ARBA00023163"/>
    </source>
</evidence>
<evidence type="ECO:0000259" key="5">
    <source>
        <dbReference type="PROSITE" id="PS50931"/>
    </source>
</evidence>
<dbReference type="Gene3D" id="1.10.10.10">
    <property type="entry name" value="Winged helix-like DNA-binding domain superfamily/Winged helix DNA-binding domain"/>
    <property type="match status" value="1"/>
</dbReference>
<organism evidence="6 7">
    <name type="scientific">Piscirickettsia litoralis</name>
    <dbReference type="NCBI Taxonomy" id="1891921"/>
    <lineage>
        <taxon>Bacteria</taxon>
        <taxon>Pseudomonadati</taxon>
        <taxon>Pseudomonadota</taxon>
        <taxon>Gammaproteobacteria</taxon>
        <taxon>Thiotrichales</taxon>
        <taxon>Piscirickettsiaceae</taxon>
        <taxon>Piscirickettsia</taxon>
    </lineage>
</organism>
<dbReference type="RefSeq" id="WP_069312108.1">
    <property type="nucleotide sequence ID" value="NZ_MDTU01000001.1"/>
</dbReference>
<dbReference type="Gene3D" id="3.40.190.290">
    <property type="match status" value="1"/>
</dbReference>
<dbReference type="InterPro" id="IPR036390">
    <property type="entry name" value="WH_DNA-bd_sf"/>
</dbReference>
<evidence type="ECO:0000313" key="6">
    <source>
        <dbReference type="EMBL" id="ODN42311.1"/>
    </source>
</evidence>
<keyword evidence="3" id="KW-0238">DNA-binding</keyword>
<dbReference type="InterPro" id="IPR058163">
    <property type="entry name" value="LysR-type_TF_proteobact-type"/>
</dbReference>
<dbReference type="InterPro" id="IPR036388">
    <property type="entry name" value="WH-like_DNA-bd_sf"/>
</dbReference>
<name>A0ABX3A0D1_9GAMM</name>
<dbReference type="EMBL" id="MDTU01000001">
    <property type="protein sequence ID" value="ODN42311.1"/>
    <property type="molecule type" value="Genomic_DNA"/>
</dbReference>
<keyword evidence="2" id="KW-0805">Transcription regulation</keyword>
<evidence type="ECO:0000313" key="7">
    <source>
        <dbReference type="Proteomes" id="UP000094329"/>
    </source>
</evidence>
<proteinExistence type="inferred from homology"/>
<comment type="similarity">
    <text evidence="1">Belongs to the LysR transcriptional regulatory family.</text>
</comment>
<dbReference type="PROSITE" id="PS50931">
    <property type="entry name" value="HTH_LYSR"/>
    <property type="match status" value="1"/>
</dbReference>
<dbReference type="PANTHER" id="PTHR30537">
    <property type="entry name" value="HTH-TYPE TRANSCRIPTIONAL REGULATOR"/>
    <property type="match status" value="1"/>
</dbReference>
<dbReference type="Pfam" id="PF00126">
    <property type="entry name" value="HTH_1"/>
    <property type="match status" value="1"/>
</dbReference>
<dbReference type="InterPro" id="IPR005119">
    <property type="entry name" value="LysR_subst-bd"/>
</dbReference>
<dbReference type="SUPFAM" id="SSF46785">
    <property type="entry name" value="Winged helix' DNA-binding domain"/>
    <property type="match status" value="1"/>
</dbReference>
<dbReference type="PANTHER" id="PTHR30537:SF5">
    <property type="entry name" value="HTH-TYPE TRANSCRIPTIONAL ACTIVATOR TTDR-RELATED"/>
    <property type="match status" value="1"/>
</dbReference>
<gene>
    <name evidence="6" type="ORF">BGC07_04400</name>
</gene>
<sequence>MLAPLETYIAVVEEGSLAKAARRLKLSTASITRRINQLEEDLAVQLLIRTTRHVSVTEKGQAFYQSSLKIIAEYRSAYHAITESSELIGKVKLGVPASLYFDYLLPNLPDFIEQYPNLQLEIVQGNHLDHLISQGFDLALHCGELVDSSLYAKKIGLWSKYICASPGFFQKKIRLILLITAQAKFF</sequence>
<dbReference type="Pfam" id="PF03466">
    <property type="entry name" value="LysR_substrate"/>
    <property type="match status" value="1"/>
</dbReference>
<protein>
    <recommendedName>
        <fullName evidence="5">HTH lysR-type domain-containing protein</fullName>
    </recommendedName>
</protein>
<reference evidence="6 7" key="1">
    <citation type="submission" date="2016-08" db="EMBL/GenBank/DDBJ databases">
        <title>Draft genome sequence of Candidatus Piscirickettsia litoralis, from seawater.</title>
        <authorList>
            <person name="Wan X."/>
            <person name="Lee A.J."/>
            <person name="Hou S."/>
            <person name="Donachie S.P."/>
        </authorList>
    </citation>
    <scope>NUCLEOTIDE SEQUENCE [LARGE SCALE GENOMIC DNA]</scope>
    <source>
        <strain evidence="6 7">Y2</strain>
    </source>
</reference>
<keyword evidence="4" id="KW-0804">Transcription</keyword>